<gene>
    <name evidence="3" type="ORF">FPZ12_041130</name>
</gene>
<evidence type="ECO:0000259" key="2">
    <source>
        <dbReference type="PROSITE" id="PS50043"/>
    </source>
</evidence>
<accession>A0A5N0UQE9</accession>
<dbReference type="Gene3D" id="1.25.40.10">
    <property type="entry name" value="Tetratricopeptide repeat domain"/>
    <property type="match status" value="1"/>
</dbReference>
<reference evidence="3" key="1">
    <citation type="submission" date="2019-09" db="EMBL/GenBank/DDBJ databases">
        <authorList>
            <person name="Teo W.F.A."/>
            <person name="Duangmal K."/>
        </authorList>
    </citation>
    <scope>NUCLEOTIDE SEQUENCE [LARGE SCALE GENOMIC DNA]</scope>
    <source>
        <strain evidence="3">K81G1</strain>
    </source>
</reference>
<dbReference type="PANTHER" id="PTHR43214">
    <property type="entry name" value="TWO-COMPONENT RESPONSE REGULATOR"/>
    <property type="match status" value="1"/>
</dbReference>
<comment type="caution">
    <text evidence="3">The sequence shown here is derived from an EMBL/GenBank/DDBJ whole genome shotgun (WGS) entry which is preliminary data.</text>
</comment>
<dbReference type="PROSITE" id="PS50043">
    <property type="entry name" value="HTH_LUXR_2"/>
    <property type="match status" value="1"/>
</dbReference>
<dbReference type="InterPro" id="IPR000792">
    <property type="entry name" value="Tscrpt_reg_LuxR_C"/>
</dbReference>
<dbReference type="InterPro" id="IPR039420">
    <property type="entry name" value="WalR-like"/>
</dbReference>
<dbReference type="SUPFAM" id="SSF46894">
    <property type="entry name" value="C-terminal effector domain of the bipartite response regulators"/>
    <property type="match status" value="1"/>
</dbReference>
<dbReference type="Proteomes" id="UP000319769">
    <property type="component" value="Unassembled WGS sequence"/>
</dbReference>
<sequence length="864" mass="91761">MKITAPDPPEGLVSRPRLLSILDSRPAPVTLVCAPAGAGKTLLLAGWARTREAGQVAWVSLDPDDNDDRRFWSAVLAALSSRAPAGSPLHAIEVPASPSTRPDFVARVAAAVEELPGPLWLVLDDLHELTAAEPVDGLRNLVRHQPAGLRLVLATRRDPELPLARLRLGEGLAELRAADLMFSAAEARELVESMGLELAGDELDELVARTEGWAAGLRLAALSLCATPDHRSFLDGLAGSDRAVGEFLIGEVLSRMPAPAQEFVRAISICGEVNAELAGALTGRPDAGAMLAELERTASLAVQVGGPGEWYRLHSLLRTHVLADLSARDPQLVAALRTLAADWFAGQGEPMRALEHATAARDESQIVNLLRRNAVEAVLAGEHPVLRRALAALPPDRITGDSLLGFVSAALHLEAGEPRAAAVDLSLAESTLPRRPGPELETLRQLVRGRMAQLTGDIEDILHAAEKLATRSPSLEAVVLFHRGAAAFAGGELRTAVARLRASLAAARAGGQDYLAVQCLSLLSGVLAASGEFTEMADLAAETAEENVKRGWDHGPEAAGAHGLLAFGALLRGDPPHCARHAERALQVLDEGPSTTARSARLFTGILLGTAEFDGGDPVVGARRMIAARAEFGGTRLLATQVALTAFLEHRAAIALGWTDLAGDALRWCEKWLPGCGELLLMRARGQLASGHHGAAAMTLRPLVAGSVPLALPWSQVWVAVTEAETAVRADDYGHAHRALAKALKLAEPQRVRHPLVFLAPALADVLDAGLGRFGAVESYAREILGVRAKACLPAEPVVLTERERDVLRLLPTQRSFEEIAEDLTVSPNTIKTHARALYGKLGVTKRREAVDAARNRGLLEDLP</sequence>
<dbReference type="GO" id="GO:0003677">
    <property type="term" value="F:DNA binding"/>
    <property type="evidence" value="ECO:0007669"/>
    <property type="project" value="UniProtKB-KW"/>
</dbReference>
<dbReference type="PRINTS" id="PR00038">
    <property type="entry name" value="HTHLUXR"/>
</dbReference>
<dbReference type="EMBL" id="VMNW02000118">
    <property type="protein sequence ID" value="KAA9150398.1"/>
    <property type="molecule type" value="Genomic_DNA"/>
</dbReference>
<proteinExistence type="predicted"/>
<dbReference type="SUPFAM" id="SSF52540">
    <property type="entry name" value="P-loop containing nucleoside triphosphate hydrolases"/>
    <property type="match status" value="1"/>
</dbReference>
<evidence type="ECO:0000313" key="3">
    <source>
        <dbReference type="EMBL" id="KAA9150398.1"/>
    </source>
</evidence>
<dbReference type="InterPro" id="IPR016032">
    <property type="entry name" value="Sig_transdc_resp-reg_C-effctor"/>
</dbReference>
<evidence type="ECO:0000256" key="1">
    <source>
        <dbReference type="ARBA" id="ARBA00023125"/>
    </source>
</evidence>
<keyword evidence="1" id="KW-0238">DNA-binding</keyword>
<dbReference type="RefSeq" id="WP_144757758.1">
    <property type="nucleotide sequence ID" value="NZ_VMNW02000118.1"/>
</dbReference>
<dbReference type="Pfam" id="PF25873">
    <property type="entry name" value="WHD_MalT"/>
    <property type="match status" value="1"/>
</dbReference>
<dbReference type="InterPro" id="IPR036388">
    <property type="entry name" value="WH-like_DNA-bd_sf"/>
</dbReference>
<keyword evidence="4" id="KW-1185">Reference proteome</keyword>
<dbReference type="GO" id="GO:0006355">
    <property type="term" value="P:regulation of DNA-templated transcription"/>
    <property type="evidence" value="ECO:0007669"/>
    <property type="project" value="InterPro"/>
</dbReference>
<dbReference type="InterPro" id="IPR027417">
    <property type="entry name" value="P-loop_NTPase"/>
</dbReference>
<evidence type="ECO:0000313" key="4">
    <source>
        <dbReference type="Proteomes" id="UP000319769"/>
    </source>
</evidence>
<dbReference type="AlphaFoldDB" id="A0A5N0UQE9"/>
<dbReference type="Pfam" id="PF00196">
    <property type="entry name" value="GerE"/>
    <property type="match status" value="1"/>
</dbReference>
<organism evidence="3 4">
    <name type="scientific">Amycolatopsis acidicola</name>
    <dbReference type="NCBI Taxonomy" id="2596893"/>
    <lineage>
        <taxon>Bacteria</taxon>
        <taxon>Bacillati</taxon>
        <taxon>Actinomycetota</taxon>
        <taxon>Actinomycetes</taxon>
        <taxon>Pseudonocardiales</taxon>
        <taxon>Pseudonocardiaceae</taxon>
        <taxon>Amycolatopsis</taxon>
    </lineage>
</organism>
<feature type="domain" description="HTH luxR-type" evidence="2">
    <location>
        <begin position="793"/>
        <end position="858"/>
    </location>
</feature>
<dbReference type="Gene3D" id="1.10.10.10">
    <property type="entry name" value="Winged helix-like DNA-binding domain superfamily/Winged helix DNA-binding domain"/>
    <property type="match status" value="1"/>
</dbReference>
<dbReference type="SMART" id="SM00421">
    <property type="entry name" value="HTH_LUXR"/>
    <property type="match status" value="1"/>
</dbReference>
<dbReference type="InterPro" id="IPR059106">
    <property type="entry name" value="WHD_MalT"/>
</dbReference>
<protein>
    <submittedName>
        <fullName evidence="3">LuxR family transcriptional regulator</fullName>
    </submittedName>
</protein>
<dbReference type="CDD" id="cd06170">
    <property type="entry name" value="LuxR_C_like"/>
    <property type="match status" value="1"/>
</dbReference>
<name>A0A5N0UQE9_9PSEU</name>
<dbReference type="Gene3D" id="3.40.50.300">
    <property type="entry name" value="P-loop containing nucleotide triphosphate hydrolases"/>
    <property type="match status" value="1"/>
</dbReference>
<dbReference type="InterPro" id="IPR011990">
    <property type="entry name" value="TPR-like_helical_dom_sf"/>
</dbReference>
<dbReference type="OrthoDB" id="134985at2"/>